<dbReference type="Pfam" id="PF13975">
    <property type="entry name" value="gag-asp_proteas"/>
    <property type="match status" value="1"/>
</dbReference>
<comment type="caution">
    <text evidence="1">The sequence shown here is derived from an EMBL/GenBank/DDBJ whole genome shotgun (WGS) entry which is preliminary data.</text>
</comment>
<evidence type="ECO:0000313" key="2">
    <source>
        <dbReference type="Proteomes" id="UP000567067"/>
    </source>
</evidence>
<dbReference type="AlphaFoldDB" id="A0A7W3SQG2"/>
<dbReference type="Gene3D" id="2.40.70.10">
    <property type="entry name" value="Acid Proteases"/>
    <property type="match status" value="1"/>
</dbReference>
<proteinExistence type="predicted"/>
<evidence type="ECO:0000313" key="1">
    <source>
        <dbReference type="EMBL" id="MBA9084360.1"/>
    </source>
</evidence>
<dbReference type="SUPFAM" id="SSF50630">
    <property type="entry name" value="Acid proteases"/>
    <property type="match status" value="1"/>
</dbReference>
<dbReference type="InterPro" id="IPR034122">
    <property type="entry name" value="Retropepsin-like_bacterial"/>
</dbReference>
<dbReference type="RefSeq" id="WP_182534404.1">
    <property type="nucleotide sequence ID" value="NZ_JACJIP010000003.1"/>
</dbReference>
<dbReference type="InterPro" id="IPR021109">
    <property type="entry name" value="Peptidase_aspartic_dom_sf"/>
</dbReference>
<accession>A0A7W3SQG2</accession>
<keyword evidence="2" id="KW-1185">Reference proteome</keyword>
<sequence length="145" mass="16360">MQIKYVDSLLQTSMTIRYKDHSLTIDRLVIDTGAAHSLLSSDIVEQVGIHFENGDRLVRSFGIGGDEYSFRKQIDQVQLGDFIMDNPYIDFGVFHENIDHINGLIGLDILKQGNMIIDLHQMEMHPASSVKNRVGGYPLIEQPTS</sequence>
<dbReference type="EMBL" id="JACJIP010000003">
    <property type="protein sequence ID" value="MBA9084360.1"/>
    <property type="molecule type" value="Genomic_DNA"/>
</dbReference>
<dbReference type="Proteomes" id="UP000567067">
    <property type="component" value="Unassembled WGS sequence"/>
</dbReference>
<evidence type="ECO:0008006" key="3">
    <source>
        <dbReference type="Google" id="ProtNLM"/>
    </source>
</evidence>
<organism evidence="1 2">
    <name type="scientific">Fontibacillus solani</name>
    <dbReference type="NCBI Taxonomy" id="1572857"/>
    <lineage>
        <taxon>Bacteria</taxon>
        <taxon>Bacillati</taxon>
        <taxon>Bacillota</taxon>
        <taxon>Bacilli</taxon>
        <taxon>Bacillales</taxon>
        <taxon>Paenibacillaceae</taxon>
        <taxon>Fontibacillus</taxon>
    </lineage>
</organism>
<gene>
    <name evidence="1" type="ORF">FHR92_000814</name>
</gene>
<reference evidence="1 2" key="1">
    <citation type="submission" date="2020-08" db="EMBL/GenBank/DDBJ databases">
        <title>Genomic Encyclopedia of Type Strains, Phase III (KMG-III): the genomes of soil and plant-associated and newly described type strains.</title>
        <authorList>
            <person name="Whitman W."/>
        </authorList>
    </citation>
    <scope>NUCLEOTIDE SEQUENCE [LARGE SCALE GENOMIC DNA]</scope>
    <source>
        <strain evidence="1 2">CECT 8693</strain>
    </source>
</reference>
<dbReference type="CDD" id="cd05483">
    <property type="entry name" value="retropepsin_like_bacteria"/>
    <property type="match status" value="1"/>
</dbReference>
<protein>
    <recommendedName>
        <fullName evidence="3">Peptidase A2 domain-containing protein</fullName>
    </recommendedName>
</protein>
<name>A0A7W3SQG2_9BACL</name>